<dbReference type="STRING" id="760142.Hipma_0683"/>
<dbReference type="HOGENOM" id="CLU_425718_0_0_7"/>
<dbReference type="KEGG" id="hmr:Hipma_0683"/>
<accession>F2LV69</accession>
<sequence>MRKIAVFLMAVFFLPFLALASDNAAQQFSSAQSTGESAGNYAVQRLGSKSGLKSRIFTPATSGGQVQMHSLNGQNPFNGSIASPGGKKILEILIHPTPTGDLSPVYVYENTGDGNNYNYSYVVPFEVSGICANGLIHCNPGTWDYCKYYMWTTDSSGFLKLIERPSTDFGGCYCINNSCGSNLASNNLSIILKDIGGGAVAAMMKNGNYRLRVTGVEVNSVDIIYYGQITKDTSAPQPSNYPADTAQYEWQSGSTNPSTYYDATNGGYLYSAAGSVESSEESNPNSMYSLIETSGAAQKNPIEQHTCYIKRIVNIDKKQSDHYSPEGDDTCPEVFDTSICNSMSDCYYDETGVHCRCNLKATGGGNGGCGQSFDYRFCGKFTTGAYIYDDSCAVLQIDGVTVWKPMCYWSDGINTFNGSTTRTTNGVQHIFAQYTNFGGCNGYPQSYLYIYIYRKRWDEVSSYIDDQCQAYENDSNCTLKDEWVDSVQTWSNYASTGLVPAGQVCKTFNGWQPHTFCYNWWEKKRIYVCKTQGYNFDKAKQRANTIVNSTKDVDVMSASTLGSTSYQDYREDNGSWGYHSGSLTVPFAGSQNGCMFVCKVKVPEEDTQAYANTNTSQYRSTNSYVFDYRKCADNNGSYSCPYDTSKGETVVTDCQCINEFAEAATIMNTLENAGKDIICSSGTKH</sequence>
<keyword evidence="3" id="KW-1185">Reference proteome</keyword>
<dbReference type="EMBL" id="CP002606">
    <property type="protein sequence ID" value="AEA33653.1"/>
    <property type="molecule type" value="Genomic_DNA"/>
</dbReference>
<dbReference type="InParanoid" id="F2LV69"/>
<evidence type="ECO:0000256" key="1">
    <source>
        <dbReference type="SAM" id="SignalP"/>
    </source>
</evidence>
<dbReference type="Proteomes" id="UP000008139">
    <property type="component" value="Chromosome"/>
</dbReference>
<dbReference type="eggNOG" id="ENOG5030D89">
    <property type="taxonomic scope" value="Bacteria"/>
</dbReference>
<name>F2LV69_HIPMA</name>
<reference evidence="2 3" key="1">
    <citation type="journal article" date="2011" name="Stand. Genomic Sci.">
        <title>Complete genome sequence of the thermophilic sulfur-reducer Hippea maritima type strain (MH(2)).</title>
        <authorList>
            <person name="Huntemann M."/>
            <person name="Lu M."/>
            <person name="Nolan M."/>
            <person name="Lapidus A."/>
            <person name="Lucas S."/>
            <person name="Hammon N."/>
            <person name="Deshpande S."/>
            <person name="Cheng J.F."/>
            <person name="Tapia R."/>
            <person name="Han C."/>
            <person name="Goodwin L."/>
            <person name="Pitluck S."/>
            <person name="Liolios K."/>
            <person name="Pagani I."/>
            <person name="Ivanova N."/>
            <person name="Ovchinikova G."/>
            <person name="Pati A."/>
            <person name="Chen A."/>
            <person name="Palaniappan K."/>
            <person name="Land M."/>
            <person name="Hauser L."/>
            <person name="Jeffries C.D."/>
            <person name="Detter J.C."/>
            <person name="Brambilla E.M."/>
            <person name="Rohde M."/>
            <person name="Spring S."/>
            <person name="Goker M."/>
            <person name="Woyke T."/>
            <person name="Bristow J."/>
            <person name="Eisen J.A."/>
            <person name="Markowitz V."/>
            <person name="Hugenholtz P."/>
            <person name="Kyrpides N.C."/>
            <person name="Klenk H.P."/>
            <person name="Mavromatis K."/>
        </authorList>
    </citation>
    <scope>NUCLEOTIDE SEQUENCE [LARGE SCALE GENOMIC DNA]</scope>
    <source>
        <strain evidence="3">ATCC 700847 / DSM 10411 / MH2</strain>
    </source>
</reference>
<feature type="chain" id="PRO_5003281477" description="EGF-like domain-containing protein" evidence="1">
    <location>
        <begin position="21"/>
        <end position="685"/>
    </location>
</feature>
<evidence type="ECO:0000313" key="3">
    <source>
        <dbReference type="Proteomes" id="UP000008139"/>
    </source>
</evidence>
<protein>
    <recommendedName>
        <fullName evidence="4">EGF-like domain-containing protein</fullName>
    </recommendedName>
</protein>
<evidence type="ECO:0008006" key="4">
    <source>
        <dbReference type="Google" id="ProtNLM"/>
    </source>
</evidence>
<dbReference type="AlphaFoldDB" id="F2LV69"/>
<keyword evidence="1" id="KW-0732">Signal</keyword>
<evidence type="ECO:0000313" key="2">
    <source>
        <dbReference type="EMBL" id="AEA33653.1"/>
    </source>
</evidence>
<feature type="signal peptide" evidence="1">
    <location>
        <begin position="1"/>
        <end position="20"/>
    </location>
</feature>
<proteinExistence type="predicted"/>
<dbReference type="RefSeq" id="WP_013681694.1">
    <property type="nucleotide sequence ID" value="NC_015318.1"/>
</dbReference>
<reference evidence="3" key="2">
    <citation type="submission" date="2011-03" db="EMBL/GenBank/DDBJ databases">
        <title>The complete genome of Hippea maritima DSM 10411.</title>
        <authorList>
            <consortium name="US DOE Joint Genome Institute (JGI-PGF)"/>
            <person name="Lucas S."/>
            <person name="Copeland A."/>
            <person name="Lapidus A."/>
            <person name="Bruce D."/>
            <person name="Goodwin L."/>
            <person name="Pitluck S."/>
            <person name="Peters L."/>
            <person name="Kyrpides N."/>
            <person name="Mavromatis K."/>
            <person name="Pagani I."/>
            <person name="Ivanova N."/>
            <person name="Mikhailova N."/>
            <person name="Lu M."/>
            <person name="Detter J.C."/>
            <person name="Tapia R."/>
            <person name="Han C."/>
            <person name="Land M."/>
            <person name="Hauser L."/>
            <person name="Markowitz V."/>
            <person name="Cheng J.-F."/>
            <person name="Hugenholtz P."/>
            <person name="Woyke T."/>
            <person name="Wu D."/>
            <person name="Spring S."/>
            <person name="Schroeder M."/>
            <person name="Brambilla E."/>
            <person name="Klenk H.-P."/>
            <person name="Eisen J.A."/>
        </authorList>
    </citation>
    <scope>NUCLEOTIDE SEQUENCE [LARGE SCALE GENOMIC DNA]</scope>
    <source>
        <strain evidence="3">ATCC 700847 / DSM 10411 / MH2</strain>
    </source>
</reference>
<organism evidence="2 3">
    <name type="scientific">Hippea maritima (strain ATCC 700847 / DSM 10411 / MH2)</name>
    <dbReference type="NCBI Taxonomy" id="760142"/>
    <lineage>
        <taxon>Bacteria</taxon>
        <taxon>Pseudomonadati</taxon>
        <taxon>Campylobacterota</taxon>
        <taxon>Desulfurellia</taxon>
        <taxon>Desulfurellales</taxon>
        <taxon>Hippeaceae</taxon>
        <taxon>Hippea</taxon>
    </lineage>
</organism>
<gene>
    <name evidence="2" type="ordered locus">Hipma_0683</name>
</gene>